<evidence type="ECO:0000313" key="2">
    <source>
        <dbReference type="EMBL" id="TGL63241.1"/>
    </source>
</evidence>
<evidence type="ECO:0000313" key="3">
    <source>
        <dbReference type="Proteomes" id="UP000297762"/>
    </source>
</evidence>
<organism evidence="2 3">
    <name type="scientific">Leptospira sarikeiensis</name>
    <dbReference type="NCBI Taxonomy" id="2484943"/>
    <lineage>
        <taxon>Bacteria</taxon>
        <taxon>Pseudomonadati</taxon>
        <taxon>Spirochaetota</taxon>
        <taxon>Spirochaetia</taxon>
        <taxon>Leptospirales</taxon>
        <taxon>Leptospiraceae</taxon>
        <taxon>Leptospira</taxon>
    </lineage>
</organism>
<evidence type="ECO:0000256" key="1">
    <source>
        <dbReference type="SAM" id="Phobius"/>
    </source>
</evidence>
<sequence>MNLKDLRADKFVAWGFFLITIYLSFFLTLTHYAGEGFLLSLLVVHLGIFLAFRRVLDKLNYSILAFSHVTICYWIGKNALEILSTIDGWKQGF</sequence>
<dbReference type="OrthoDB" id="330633at2"/>
<comment type="caution">
    <text evidence="2">The sequence shown here is derived from an EMBL/GenBank/DDBJ whole genome shotgun (WGS) entry which is preliminary data.</text>
</comment>
<gene>
    <name evidence="2" type="ORF">EHQ64_04565</name>
</gene>
<keyword evidence="1" id="KW-0472">Membrane</keyword>
<reference evidence="2" key="1">
    <citation type="journal article" date="2019" name="PLoS Negl. Trop. Dis.">
        <title>Revisiting the worldwide diversity of Leptospira species in the environment.</title>
        <authorList>
            <person name="Vincent A.T."/>
            <person name="Schiettekatte O."/>
            <person name="Bourhy P."/>
            <person name="Veyrier F.J."/>
            <person name="Picardeau M."/>
        </authorList>
    </citation>
    <scope>NUCLEOTIDE SEQUENCE [LARGE SCALE GENOMIC DNA]</scope>
    <source>
        <strain evidence="2">201702455</strain>
    </source>
</reference>
<dbReference type="AlphaFoldDB" id="A0A4R9KB57"/>
<protein>
    <submittedName>
        <fullName evidence="2">Uncharacterized protein</fullName>
    </submittedName>
</protein>
<accession>A0A4R9KB57</accession>
<dbReference type="Proteomes" id="UP000297762">
    <property type="component" value="Unassembled WGS sequence"/>
</dbReference>
<feature type="transmembrane region" description="Helical" evidence="1">
    <location>
        <begin position="12"/>
        <end position="30"/>
    </location>
</feature>
<keyword evidence="1" id="KW-1133">Transmembrane helix</keyword>
<dbReference type="EMBL" id="RQGF01000012">
    <property type="protein sequence ID" value="TGL63241.1"/>
    <property type="molecule type" value="Genomic_DNA"/>
</dbReference>
<name>A0A4R9KB57_9LEPT</name>
<keyword evidence="3" id="KW-1185">Reference proteome</keyword>
<keyword evidence="1" id="KW-0812">Transmembrane</keyword>
<proteinExistence type="predicted"/>
<feature type="transmembrane region" description="Helical" evidence="1">
    <location>
        <begin position="36"/>
        <end position="52"/>
    </location>
</feature>